<dbReference type="RefSeq" id="WP_205103557.1">
    <property type="nucleotide sequence ID" value="NZ_JACJJG010000010.1"/>
</dbReference>
<dbReference type="InterPro" id="IPR028098">
    <property type="entry name" value="Glyco_trans_4-like_N"/>
</dbReference>
<dbReference type="CDD" id="cd03801">
    <property type="entry name" value="GT4_PimA-like"/>
    <property type="match status" value="1"/>
</dbReference>
<reference evidence="2" key="1">
    <citation type="submission" date="2020-08" db="EMBL/GenBank/DDBJ databases">
        <authorList>
            <person name="Cejkova D."/>
            <person name="Kubasova T."/>
            <person name="Jahodarova E."/>
            <person name="Rychlik I."/>
        </authorList>
    </citation>
    <scope>NUCLEOTIDE SEQUENCE</scope>
    <source>
        <strain evidence="2">An824</strain>
    </source>
</reference>
<sequence>MKIVEIPSFFPPYGGEFCLEQSKALAALGHDVTILANVQLAVRRGLFTYLLTPYKRRWVTVDGIQVYRSDMRGIPLCVRPNVKRWVNIVRSMFNTYVHINGKPDIIHAHCAKWAGYAAYQISKEYGIPFVITEHLPSMIYKAEFGTDLTKVWQIPLLKETYKSSDMVIPVAAELVDDISCYFGKDYRWIEISNTIDTDFFAYKERKPLKGRRYRFCCLANFIPRKGYDVLFRAFELLVTHNANVELYIAGKDTKGPSCMAMLGNSNQIIACGELDKKGVRDLLYNSDCLVLASRSEAQPLVLLEAMCTGIPVISTDCIPQSIKKLSGCTVTKIDDAVQLSEAMLKRCSDDNISSKMISSEVVNMVSQEAVGLKLEQVFKNIISSHG</sequence>
<proteinExistence type="predicted"/>
<dbReference type="PANTHER" id="PTHR45947">
    <property type="entry name" value="SULFOQUINOVOSYL TRANSFERASE SQD2"/>
    <property type="match status" value="1"/>
</dbReference>
<gene>
    <name evidence="2" type="ORF">H6A34_03780</name>
</gene>
<accession>A0A938WS04</accession>
<dbReference type="SUPFAM" id="SSF53756">
    <property type="entry name" value="UDP-Glycosyltransferase/glycogen phosphorylase"/>
    <property type="match status" value="1"/>
</dbReference>
<dbReference type="GO" id="GO:0016757">
    <property type="term" value="F:glycosyltransferase activity"/>
    <property type="evidence" value="ECO:0007669"/>
    <property type="project" value="UniProtKB-ARBA"/>
</dbReference>
<dbReference type="EMBL" id="JACJJG010000010">
    <property type="protein sequence ID" value="MBM6672995.1"/>
    <property type="molecule type" value="Genomic_DNA"/>
</dbReference>
<protein>
    <submittedName>
        <fullName evidence="2">Glycosyltransferase family 4 protein</fullName>
    </submittedName>
</protein>
<reference evidence="2" key="2">
    <citation type="journal article" date="2021" name="Sci. Rep.">
        <title>The distribution of antibiotic resistance genes in chicken gut microbiota commensals.</title>
        <authorList>
            <person name="Juricova H."/>
            <person name="Matiasovicova J."/>
            <person name="Kubasova T."/>
            <person name="Cejkova D."/>
            <person name="Rychlik I."/>
        </authorList>
    </citation>
    <scope>NUCLEOTIDE SEQUENCE</scope>
    <source>
        <strain evidence="2">An824</strain>
    </source>
</reference>
<dbReference type="Pfam" id="PF13439">
    <property type="entry name" value="Glyco_transf_4"/>
    <property type="match status" value="1"/>
</dbReference>
<dbReference type="AlphaFoldDB" id="A0A938WS04"/>
<dbReference type="InterPro" id="IPR050194">
    <property type="entry name" value="Glycosyltransferase_grp1"/>
</dbReference>
<dbReference type="Proteomes" id="UP000706891">
    <property type="component" value="Unassembled WGS sequence"/>
</dbReference>
<evidence type="ECO:0000313" key="2">
    <source>
        <dbReference type="EMBL" id="MBM6672995.1"/>
    </source>
</evidence>
<evidence type="ECO:0000313" key="3">
    <source>
        <dbReference type="Proteomes" id="UP000706891"/>
    </source>
</evidence>
<dbReference type="Pfam" id="PF13692">
    <property type="entry name" value="Glyco_trans_1_4"/>
    <property type="match status" value="1"/>
</dbReference>
<evidence type="ECO:0000259" key="1">
    <source>
        <dbReference type="Pfam" id="PF13439"/>
    </source>
</evidence>
<dbReference type="Gene3D" id="3.40.50.2000">
    <property type="entry name" value="Glycogen Phosphorylase B"/>
    <property type="match status" value="2"/>
</dbReference>
<organism evidence="2 3">
    <name type="scientific">Marseilla massiliensis</name>
    <dbReference type="NCBI Taxonomy" id="1841864"/>
    <lineage>
        <taxon>Bacteria</taxon>
        <taxon>Pseudomonadati</taxon>
        <taxon>Bacteroidota</taxon>
        <taxon>Bacteroidia</taxon>
        <taxon>Bacteroidales</taxon>
        <taxon>Prevotellaceae</taxon>
        <taxon>Marseilla</taxon>
    </lineage>
</organism>
<comment type="caution">
    <text evidence="2">The sequence shown here is derived from an EMBL/GenBank/DDBJ whole genome shotgun (WGS) entry which is preliminary data.</text>
</comment>
<name>A0A938WS04_9BACT</name>
<keyword evidence="3" id="KW-1185">Reference proteome</keyword>
<feature type="domain" description="Glycosyltransferase subfamily 4-like N-terminal" evidence="1">
    <location>
        <begin position="17"/>
        <end position="198"/>
    </location>
</feature>
<dbReference type="PANTHER" id="PTHR45947:SF15">
    <property type="entry name" value="TEICHURONIC ACID BIOSYNTHESIS GLYCOSYLTRANSFERASE TUAC-RELATED"/>
    <property type="match status" value="1"/>
</dbReference>